<keyword evidence="10" id="KW-1185">Reference proteome</keyword>
<evidence type="ECO:0000256" key="4">
    <source>
        <dbReference type="ARBA" id="ARBA00022583"/>
    </source>
</evidence>
<name>A0A9W3CG49_RAPSA</name>
<dbReference type="GO" id="GO:0005546">
    <property type="term" value="F:phosphatidylinositol-4,5-bisphosphate binding"/>
    <property type="evidence" value="ECO:0007669"/>
    <property type="project" value="TreeGrafter"/>
</dbReference>
<dbReference type="PANTHER" id="PTHR22951:SF71">
    <property type="entry name" value="ENTH DOMAIN-CONTAINING PROTEIN"/>
    <property type="match status" value="1"/>
</dbReference>
<dbReference type="InterPro" id="IPR008942">
    <property type="entry name" value="ENTH_VHS"/>
</dbReference>
<keyword evidence="4" id="KW-0254">Endocytosis</keyword>
<evidence type="ECO:0000256" key="3">
    <source>
        <dbReference type="ARBA" id="ARBA00004600"/>
    </source>
</evidence>
<dbReference type="GO" id="GO:0030136">
    <property type="term" value="C:clathrin-coated vesicle"/>
    <property type="evidence" value="ECO:0007669"/>
    <property type="project" value="UniProtKB-SubCell"/>
</dbReference>
<evidence type="ECO:0000313" key="10">
    <source>
        <dbReference type="Proteomes" id="UP000504610"/>
    </source>
</evidence>
<comment type="subcellular location">
    <subcellularLocation>
        <location evidence="1">Cytoplasmic vesicle</location>
        <location evidence="1">Clathrin-coated vesicle</location>
    </subcellularLocation>
    <subcellularLocation>
        <location evidence="2">Golgi apparatus</location>
    </subcellularLocation>
    <subcellularLocation>
        <location evidence="3">Membrane</location>
        <location evidence="3">Clathrin-coated pit</location>
    </subcellularLocation>
</comment>
<dbReference type="RefSeq" id="XP_056850543.1">
    <property type="nucleotide sequence ID" value="XM_056994563.1"/>
</dbReference>
<evidence type="ECO:0000313" key="11">
    <source>
        <dbReference type="RefSeq" id="XP_056850543.1"/>
    </source>
</evidence>
<dbReference type="InterPro" id="IPR045192">
    <property type="entry name" value="AP180-like"/>
</dbReference>
<evidence type="ECO:0000256" key="5">
    <source>
        <dbReference type="ARBA" id="ARBA00023034"/>
    </source>
</evidence>
<dbReference type="GO" id="GO:0048268">
    <property type="term" value="P:clathrin coat assembly"/>
    <property type="evidence" value="ECO:0007669"/>
    <property type="project" value="InterPro"/>
</dbReference>
<dbReference type="GO" id="GO:0005905">
    <property type="term" value="C:clathrin-coated pit"/>
    <property type="evidence" value="ECO:0007669"/>
    <property type="project" value="UniProtKB-SubCell"/>
</dbReference>
<dbReference type="InterPro" id="IPR014712">
    <property type="entry name" value="ANTH_dom_sf"/>
</dbReference>
<dbReference type="SUPFAM" id="SSF48464">
    <property type="entry name" value="ENTH/VHS domain"/>
    <property type="match status" value="1"/>
</dbReference>
<reference evidence="10" key="1">
    <citation type="journal article" date="2019" name="Database">
        <title>The radish genome database (RadishGD): an integrated information resource for radish genomics.</title>
        <authorList>
            <person name="Yu H.J."/>
            <person name="Baek S."/>
            <person name="Lee Y.J."/>
            <person name="Cho A."/>
            <person name="Mun J.H."/>
        </authorList>
    </citation>
    <scope>NUCLEOTIDE SEQUENCE [LARGE SCALE GENOMIC DNA]</scope>
    <source>
        <strain evidence="10">cv. WK10039</strain>
    </source>
</reference>
<dbReference type="PANTHER" id="PTHR22951">
    <property type="entry name" value="CLATHRIN ASSEMBLY PROTEIN"/>
    <property type="match status" value="1"/>
</dbReference>
<dbReference type="Proteomes" id="UP000504610">
    <property type="component" value="Chromosome 9"/>
</dbReference>
<evidence type="ECO:0000256" key="7">
    <source>
        <dbReference type="ARBA" id="ARBA00023176"/>
    </source>
</evidence>
<dbReference type="OrthoDB" id="1057754at2759"/>
<dbReference type="InterPro" id="IPR011417">
    <property type="entry name" value="ANTH_dom"/>
</dbReference>
<organism evidence="10 11">
    <name type="scientific">Raphanus sativus</name>
    <name type="common">Radish</name>
    <name type="synonym">Raphanus raphanistrum var. sativus</name>
    <dbReference type="NCBI Taxonomy" id="3726"/>
    <lineage>
        <taxon>Eukaryota</taxon>
        <taxon>Viridiplantae</taxon>
        <taxon>Streptophyta</taxon>
        <taxon>Embryophyta</taxon>
        <taxon>Tracheophyta</taxon>
        <taxon>Spermatophyta</taxon>
        <taxon>Magnoliopsida</taxon>
        <taxon>eudicotyledons</taxon>
        <taxon>Gunneridae</taxon>
        <taxon>Pentapetalae</taxon>
        <taxon>rosids</taxon>
        <taxon>malvids</taxon>
        <taxon>Brassicales</taxon>
        <taxon>Brassicaceae</taxon>
        <taxon>Brassiceae</taxon>
        <taxon>Raphanus</taxon>
    </lineage>
</organism>
<dbReference type="GeneID" id="108823978"/>
<sequence>MVKNHLLTCSRASQEEYVRYREDKEIERKRRERGRRLASRMKLWKRAAAAIKDRKSLLAVGFSKRTPHHNLDLEAAIIKATSHDSSSIDYSNARRVYDWIRSSPLNLKTLVHTLSSRVSHTRSWIVSLKSLMLLHGVLSCKLPPVLGELRRLPFDLSGFSDGHSCLSKTWGFNIFVRTYFAFLRSYSIFLSDQFHRRRRSSCQLERIEKLQSLLDLILQIRPVADNMKRTLILEAMDCVVIESINIYGRICGGVIRFLPGSSGKTDAAAMLKIVNKATSQGEDLALYFEFCKSFGVPNARDTPQFVSIPKAEVETIKKMIKNEEVVVEEEKAMVVWEKPRLETIITEEWESFEDDECCFREKVVKEYQKHPLPGLIVSYQEPVYIQYMMPDLITF</sequence>
<dbReference type="GO" id="GO:0005545">
    <property type="term" value="F:1-phosphatidylinositol binding"/>
    <property type="evidence" value="ECO:0007669"/>
    <property type="project" value="InterPro"/>
</dbReference>
<dbReference type="Pfam" id="PF07651">
    <property type="entry name" value="ANTH"/>
    <property type="match status" value="1"/>
</dbReference>
<dbReference type="Gene3D" id="1.20.58.150">
    <property type="entry name" value="ANTH domain"/>
    <property type="match status" value="1"/>
</dbReference>
<dbReference type="SMART" id="SM00273">
    <property type="entry name" value="ENTH"/>
    <property type="match status" value="1"/>
</dbReference>
<dbReference type="Gene3D" id="1.25.40.90">
    <property type="match status" value="1"/>
</dbReference>
<dbReference type="AlphaFoldDB" id="A0A9W3CG49"/>
<dbReference type="FunFam" id="1.25.40.90:FF:000027">
    <property type="entry name" value="Putative clathrin assembly protein"/>
    <property type="match status" value="1"/>
</dbReference>
<keyword evidence="8" id="KW-0968">Cytoplasmic vesicle</keyword>
<dbReference type="InterPro" id="IPR048050">
    <property type="entry name" value="ANTH_N_plant"/>
</dbReference>
<dbReference type="PROSITE" id="PS50942">
    <property type="entry name" value="ENTH"/>
    <property type="match status" value="1"/>
</dbReference>
<dbReference type="GO" id="GO:0000149">
    <property type="term" value="F:SNARE binding"/>
    <property type="evidence" value="ECO:0007669"/>
    <property type="project" value="TreeGrafter"/>
</dbReference>
<evidence type="ECO:0000256" key="1">
    <source>
        <dbReference type="ARBA" id="ARBA00004132"/>
    </source>
</evidence>
<dbReference type="GO" id="GO:0032050">
    <property type="term" value="F:clathrin heavy chain binding"/>
    <property type="evidence" value="ECO:0007669"/>
    <property type="project" value="TreeGrafter"/>
</dbReference>
<keyword evidence="7" id="KW-0168">Coated pit</keyword>
<dbReference type="CDD" id="cd16987">
    <property type="entry name" value="ANTH_N_AP180_plant"/>
    <property type="match status" value="1"/>
</dbReference>
<accession>A0A9W3CG49</accession>
<dbReference type="InterPro" id="IPR013809">
    <property type="entry name" value="ENTH"/>
</dbReference>
<feature type="domain" description="ENTH" evidence="9">
    <location>
        <begin position="65"/>
        <end position="197"/>
    </location>
</feature>
<evidence type="ECO:0000259" key="9">
    <source>
        <dbReference type="PROSITE" id="PS50942"/>
    </source>
</evidence>
<evidence type="ECO:0000256" key="8">
    <source>
        <dbReference type="ARBA" id="ARBA00023329"/>
    </source>
</evidence>
<reference evidence="11" key="2">
    <citation type="submission" date="2025-08" db="UniProtKB">
        <authorList>
            <consortium name="RefSeq"/>
        </authorList>
    </citation>
    <scope>IDENTIFICATION</scope>
    <source>
        <tissue evidence="11">Leaf</tissue>
    </source>
</reference>
<protein>
    <submittedName>
        <fullName evidence="11">Clathrin assembly protein At1g68110 isoform X1</fullName>
    </submittedName>
</protein>
<evidence type="ECO:0000256" key="6">
    <source>
        <dbReference type="ARBA" id="ARBA00023136"/>
    </source>
</evidence>
<dbReference type="GO" id="GO:0005794">
    <property type="term" value="C:Golgi apparatus"/>
    <property type="evidence" value="ECO:0007669"/>
    <property type="project" value="UniProtKB-SubCell"/>
</dbReference>
<gene>
    <name evidence="11" type="primary">LOC108823978</name>
</gene>
<dbReference type="SUPFAM" id="SSF89009">
    <property type="entry name" value="GAT-like domain"/>
    <property type="match status" value="1"/>
</dbReference>
<proteinExistence type="predicted"/>
<evidence type="ECO:0000256" key="2">
    <source>
        <dbReference type="ARBA" id="ARBA00004555"/>
    </source>
</evidence>
<keyword evidence="5" id="KW-0333">Golgi apparatus</keyword>
<keyword evidence="6" id="KW-0472">Membrane</keyword>
<dbReference type="GO" id="GO:0006900">
    <property type="term" value="P:vesicle budding from membrane"/>
    <property type="evidence" value="ECO:0007669"/>
    <property type="project" value="TreeGrafter"/>
</dbReference>
<dbReference type="GO" id="GO:0072583">
    <property type="term" value="P:clathrin-dependent endocytosis"/>
    <property type="evidence" value="ECO:0007669"/>
    <property type="project" value="InterPro"/>
</dbReference>